<keyword evidence="1" id="KW-1133">Transmembrane helix</keyword>
<reference evidence="2" key="1">
    <citation type="submission" date="2019-04" db="EMBL/GenBank/DDBJ databases">
        <authorList>
            <consortium name="Science for Life Laboratories"/>
        </authorList>
    </citation>
    <scope>NUCLEOTIDE SEQUENCE</scope>
    <source>
        <strain evidence="2">MBLW1</strain>
    </source>
</reference>
<proteinExistence type="predicted"/>
<keyword evidence="3" id="KW-1185">Reference proteome</keyword>
<dbReference type="Proteomes" id="UP000464378">
    <property type="component" value="Chromosome"/>
</dbReference>
<accession>A0A6C2YV83</accession>
<feature type="transmembrane region" description="Helical" evidence="1">
    <location>
        <begin position="177"/>
        <end position="201"/>
    </location>
</feature>
<dbReference type="AlphaFoldDB" id="A0A6C2YV83"/>
<protein>
    <submittedName>
        <fullName evidence="2">Uncharacterized protein</fullName>
    </submittedName>
</protein>
<evidence type="ECO:0000313" key="3">
    <source>
        <dbReference type="Proteomes" id="UP000464378"/>
    </source>
</evidence>
<feature type="transmembrane region" description="Helical" evidence="1">
    <location>
        <begin position="68"/>
        <end position="86"/>
    </location>
</feature>
<feature type="transmembrane region" description="Helical" evidence="1">
    <location>
        <begin position="221"/>
        <end position="241"/>
    </location>
</feature>
<gene>
    <name evidence="2" type="ORF">GMBLW1_36730</name>
</gene>
<dbReference type="EMBL" id="LR586016">
    <property type="protein sequence ID" value="VIP05520.1"/>
    <property type="molecule type" value="Genomic_DNA"/>
</dbReference>
<keyword evidence="1" id="KW-0472">Membrane</keyword>
<organism evidence="2">
    <name type="scientific">Tuwongella immobilis</name>
    <dbReference type="NCBI Taxonomy" id="692036"/>
    <lineage>
        <taxon>Bacteria</taxon>
        <taxon>Pseudomonadati</taxon>
        <taxon>Planctomycetota</taxon>
        <taxon>Planctomycetia</taxon>
        <taxon>Gemmatales</taxon>
        <taxon>Gemmataceae</taxon>
        <taxon>Tuwongella</taxon>
    </lineage>
</organism>
<evidence type="ECO:0000313" key="2">
    <source>
        <dbReference type="EMBL" id="VIP05520.1"/>
    </source>
</evidence>
<dbReference type="RefSeq" id="WP_162660585.1">
    <property type="nucleotide sequence ID" value="NZ_LR593887.1"/>
</dbReference>
<feature type="transmembrane region" description="Helical" evidence="1">
    <location>
        <begin position="151"/>
        <end position="170"/>
    </location>
</feature>
<sequence>MESPRPLPTTLLVGTLLLTALFLPTLSAPWDCSWDGSRFDPAGNRGDQTALTKGMQVLGEMAVGTNALPWRMLGLLTMAGSGMLLARSLFRRGLAEQTALVCVALFLWNPTILSEWLRPMSGSMLGLPLAILGLGISASSASAAATGAWTGRMLIVVAACCQPAWIGLLLMRWQPVAAIAVTAGLGASTGAWMPLALSLAWTVAVPLDRFITRPVTNPVRLGWIGLGGVLAIAVVGTMGQMDRQIARAKMFDEVLQWCLREALPGETIGWTATNGAPNGPSDTELGQFGAHLRRVGRGDLQIALYDTSSQSTAPRYRVALGEPGESDLSWSLLQPVQIRYWAGSRQEVCTITERNDVAAAQAAWLRAELERAIAPQGSLIEK</sequence>
<dbReference type="InParanoid" id="A0A6C2YV83"/>
<dbReference type="KEGG" id="tim:GMBLW1_36730"/>
<name>A0A6C2YV83_9BACT</name>
<evidence type="ECO:0000256" key="1">
    <source>
        <dbReference type="SAM" id="Phobius"/>
    </source>
</evidence>
<dbReference type="EMBL" id="LR593887">
    <property type="protein sequence ID" value="VTS08396.1"/>
    <property type="molecule type" value="Genomic_DNA"/>
</dbReference>
<keyword evidence="1" id="KW-0812">Transmembrane</keyword>
<feature type="transmembrane region" description="Helical" evidence="1">
    <location>
        <begin position="125"/>
        <end position="145"/>
    </location>
</feature>